<evidence type="ECO:0000313" key="3">
    <source>
        <dbReference type="EMBL" id="NIH82175.1"/>
    </source>
</evidence>
<protein>
    <recommendedName>
        <fullName evidence="2">YrhK domain-containing protein</fullName>
    </recommendedName>
</protein>
<dbReference type="Proteomes" id="UP000754495">
    <property type="component" value="Unassembled WGS sequence"/>
</dbReference>
<accession>A0ABX0T3Q2</accession>
<dbReference type="Pfam" id="PF14145">
    <property type="entry name" value="YrhK"/>
    <property type="match status" value="1"/>
</dbReference>
<evidence type="ECO:0000259" key="2">
    <source>
        <dbReference type="Pfam" id="PF14145"/>
    </source>
</evidence>
<keyword evidence="1" id="KW-0472">Membrane</keyword>
<keyword evidence="1" id="KW-0812">Transmembrane</keyword>
<feature type="transmembrane region" description="Helical" evidence="1">
    <location>
        <begin position="12"/>
        <end position="34"/>
    </location>
</feature>
<dbReference type="InterPro" id="IPR025424">
    <property type="entry name" value="YrhK_domain"/>
</dbReference>
<keyword evidence="1" id="KW-1133">Transmembrane helix</keyword>
<keyword evidence="4" id="KW-1185">Reference proteome</keyword>
<feature type="domain" description="YrhK" evidence="2">
    <location>
        <begin position="10"/>
        <end position="59"/>
    </location>
</feature>
<evidence type="ECO:0000256" key="1">
    <source>
        <dbReference type="SAM" id="Phobius"/>
    </source>
</evidence>
<comment type="caution">
    <text evidence="3">The sequence shown here is derived from an EMBL/GenBank/DDBJ whole genome shotgun (WGS) entry which is preliminary data.</text>
</comment>
<gene>
    <name evidence="3" type="ORF">FHX46_004705</name>
</gene>
<feature type="transmembrane region" description="Helical" evidence="1">
    <location>
        <begin position="40"/>
        <end position="63"/>
    </location>
</feature>
<sequence length="86" mass="9622">MRPKVFVREFPTIHLTIGVTGNIIFFVGSVLFLWHAAERIAIWLFIVGSFGMMVGAIGHAVYIHERHRLNGAPGHPAPRESTQTRS</sequence>
<reference evidence="3 4" key="1">
    <citation type="submission" date="2020-03" db="EMBL/GenBank/DDBJ databases">
        <title>Sequencing the genomes of 1000 actinobacteria strains.</title>
        <authorList>
            <person name="Klenk H.-P."/>
        </authorList>
    </citation>
    <scope>NUCLEOTIDE SEQUENCE [LARGE SCALE GENOMIC DNA]</scope>
    <source>
        <strain evidence="3 4">DSM 45668</strain>
    </source>
</reference>
<organism evidence="3 4">
    <name type="scientific">Amycolatopsis viridis</name>
    <dbReference type="NCBI Taxonomy" id="185678"/>
    <lineage>
        <taxon>Bacteria</taxon>
        <taxon>Bacillati</taxon>
        <taxon>Actinomycetota</taxon>
        <taxon>Actinomycetes</taxon>
        <taxon>Pseudonocardiales</taxon>
        <taxon>Pseudonocardiaceae</taxon>
        <taxon>Amycolatopsis</taxon>
    </lineage>
</organism>
<name>A0ABX0T3Q2_9PSEU</name>
<proteinExistence type="predicted"/>
<dbReference type="EMBL" id="JAANOU010000001">
    <property type="protein sequence ID" value="NIH82175.1"/>
    <property type="molecule type" value="Genomic_DNA"/>
</dbReference>
<evidence type="ECO:0000313" key="4">
    <source>
        <dbReference type="Proteomes" id="UP000754495"/>
    </source>
</evidence>
<dbReference type="RefSeq" id="WP_313886231.1">
    <property type="nucleotide sequence ID" value="NZ_JAANOU010000001.1"/>
</dbReference>